<protein>
    <submittedName>
        <fullName evidence="5">Uncharacterized protein</fullName>
    </submittedName>
</protein>
<proteinExistence type="predicted"/>
<dbReference type="PANTHER" id="PTHR31415:SF51">
    <property type="entry name" value="LATE EMBRYOGENESIS ABUNDANT (LEA) HYDROXYPROLINE-RICH GLYCOPROTEIN FAMILY"/>
    <property type="match status" value="1"/>
</dbReference>
<dbReference type="Gramene" id="KZM93673">
    <property type="protein sequence ID" value="KZM93673"/>
    <property type="gene ID" value="DCAR_016918"/>
</dbReference>
<accession>A0A164XWS7</accession>
<dbReference type="GO" id="GO:0005886">
    <property type="term" value="C:plasma membrane"/>
    <property type="evidence" value="ECO:0007669"/>
    <property type="project" value="TreeGrafter"/>
</dbReference>
<keyword evidence="3" id="KW-1133">Transmembrane helix</keyword>
<dbReference type="KEGG" id="dcr:108222272"/>
<sequence length="209" mass="23251">MSTKQCSHHQNKGHKLLKRVFYTLLAILAILLLTFLITWAILKPKKPTFVLQDATIYAFNVTPVPNLLTSNFQVTLTCRNPNSRIGIFYDKLDIFATYRSQQITYYTTILPTYQGHKDTNVWSPFIYGTSVPVAPTNGPALSQDQANGDISLVIKINGKVKWKVGSFTSGHYSIHVTCPANIHFGNGYSGFGVGTGVKYQLSTKCRVSV</sequence>
<dbReference type="GO" id="GO:0009506">
    <property type="term" value="C:plasmodesma"/>
    <property type="evidence" value="ECO:0007669"/>
    <property type="project" value="TreeGrafter"/>
</dbReference>
<keyword evidence="6" id="KW-1185">Reference proteome</keyword>
<dbReference type="OMA" id="CSHHKSK"/>
<keyword evidence="2" id="KW-0812">Transmembrane</keyword>
<dbReference type="PANTHER" id="PTHR31415">
    <property type="entry name" value="OS05G0367900 PROTEIN"/>
    <property type="match status" value="1"/>
</dbReference>
<evidence type="ECO:0000256" key="4">
    <source>
        <dbReference type="ARBA" id="ARBA00023136"/>
    </source>
</evidence>
<dbReference type="InterPro" id="IPR004864">
    <property type="entry name" value="LEA_2"/>
</dbReference>
<gene>
    <name evidence="5" type="ORF">DCAR_0519346</name>
</gene>
<dbReference type="GO" id="GO:0098542">
    <property type="term" value="P:defense response to other organism"/>
    <property type="evidence" value="ECO:0007669"/>
    <property type="project" value="InterPro"/>
</dbReference>
<dbReference type="Proteomes" id="UP000077755">
    <property type="component" value="Chromosome 5"/>
</dbReference>
<evidence type="ECO:0000313" key="6">
    <source>
        <dbReference type="Proteomes" id="UP000077755"/>
    </source>
</evidence>
<reference evidence="5" key="1">
    <citation type="journal article" date="2016" name="Nat. Genet.">
        <title>A high-quality carrot genome assembly provides new insights into carotenoid accumulation and asterid genome evolution.</title>
        <authorList>
            <person name="Iorizzo M."/>
            <person name="Ellison S."/>
            <person name="Senalik D."/>
            <person name="Zeng P."/>
            <person name="Satapoomin P."/>
            <person name="Huang J."/>
            <person name="Bowman M."/>
            <person name="Iovene M."/>
            <person name="Sanseverino W."/>
            <person name="Cavagnaro P."/>
            <person name="Yildiz M."/>
            <person name="Macko-Podgorni A."/>
            <person name="Moranska E."/>
            <person name="Grzebelus E."/>
            <person name="Grzebelus D."/>
            <person name="Ashrafi H."/>
            <person name="Zheng Z."/>
            <person name="Cheng S."/>
            <person name="Spooner D."/>
            <person name="Van Deynze A."/>
            <person name="Simon P."/>
        </authorList>
    </citation>
    <scope>NUCLEOTIDE SEQUENCE</scope>
    <source>
        <tissue evidence="5">Leaf</tissue>
    </source>
</reference>
<dbReference type="OrthoDB" id="1426517at2759"/>
<reference evidence="5" key="2">
    <citation type="submission" date="2022-03" db="EMBL/GenBank/DDBJ databases">
        <title>Draft title - Genomic analysis of global carrot germplasm unveils the trajectory of domestication and the origin of high carotenoid orange carrot.</title>
        <authorList>
            <person name="Iorizzo M."/>
            <person name="Ellison S."/>
            <person name="Senalik D."/>
            <person name="Macko-Podgorni A."/>
            <person name="Grzebelus D."/>
            <person name="Bostan H."/>
            <person name="Rolling W."/>
            <person name="Curaba J."/>
            <person name="Simon P."/>
        </authorList>
    </citation>
    <scope>NUCLEOTIDE SEQUENCE</scope>
    <source>
        <tissue evidence="5">Leaf</tissue>
    </source>
</reference>
<name>A0A164XWS7_DAUCS</name>
<evidence type="ECO:0000256" key="1">
    <source>
        <dbReference type="ARBA" id="ARBA00004167"/>
    </source>
</evidence>
<organism evidence="5 6">
    <name type="scientific">Daucus carota subsp. sativus</name>
    <name type="common">Carrot</name>
    <dbReference type="NCBI Taxonomy" id="79200"/>
    <lineage>
        <taxon>Eukaryota</taxon>
        <taxon>Viridiplantae</taxon>
        <taxon>Streptophyta</taxon>
        <taxon>Embryophyta</taxon>
        <taxon>Tracheophyta</taxon>
        <taxon>Spermatophyta</taxon>
        <taxon>Magnoliopsida</taxon>
        <taxon>eudicotyledons</taxon>
        <taxon>Gunneridae</taxon>
        <taxon>Pentapetalae</taxon>
        <taxon>asterids</taxon>
        <taxon>campanulids</taxon>
        <taxon>Apiales</taxon>
        <taxon>Apiaceae</taxon>
        <taxon>Apioideae</taxon>
        <taxon>Scandiceae</taxon>
        <taxon>Daucinae</taxon>
        <taxon>Daucus</taxon>
        <taxon>Daucus sect. Daucus</taxon>
    </lineage>
</organism>
<keyword evidence="4" id="KW-0472">Membrane</keyword>
<dbReference type="EMBL" id="CP093347">
    <property type="protein sequence ID" value="WOG99990.1"/>
    <property type="molecule type" value="Genomic_DNA"/>
</dbReference>
<dbReference type="AlphaFoldDB" id="A0A164XWS7"/>
<comment type="subcellular location">
    <subcellularLocation>
        <location evidence="1">Membrane</location>
        <topology evidence="1">Single-pass membrane protein</topology>
    </subcellularLocation>
</comment>
<dbReference type="Pfam" id="PF03168">
    <property type="entry name" value="LEA_2"/>
    <property type="match status" value="1"/>
</dbReference>
<evidence type="ECO:0000256" key="2">
    <source>
        <dbReference type="ARBA" id="ARBA00022692"/>
    </source>
</evidence>
<dbReference type="InterPro" id="IPR044839">
    <property type="entry name" value="NDR1-like"/>
</dbReference>
<evidence type="ECO:0000256" key="3">
    <source>
        <dbReference type="ARBA" id="ARBA00022989"/>
    </source>
</evidence>
<evidence type="ECO:0000313" key="5">
    <source>
        <dbReference type="EMBL" id="WOG99990.1"/>
    </source>
</evidence>